<organism evidence="2 3">
    <name type="scientific">Butyrivibrio fibrisolvens</name>
    <dbReference type="NCBI Taxonomy" id="831"/>
    <lineage>
        <taxon>Bacteria</taxon>
        <taxon>Bacillati</taxon>
        <taxon>Bacillota</taxon>
        <taxon>Clostridia</taxon>
        <taxon>Lachnospirales</taxon>
        <taxon>Lachnospiraceae</taxon>
        <taxon>Butyrivibrio</taxon>
    </lineage>
</organism>
<dbReference type="Proteomes" id="UP000245488">
    <property type="component" value="Plasmid pINBov266"/>
</dbReference>
<sequence length="109" mass="12495">MSSMSIKCFDAQVGSFNKLLLKYDICIFFILFVILPIFIESALSNAKNHLLNSNFALAKHTPPSEAKPMRPVYNTFSYLLKVLLNSGARYMDLYILLRVHLFERSEFGP</sequence>
<geneLocation type="plasmid" evidence="3">
    <name>pinbov266</name>
</geneLocation>
<dbReference type="AlphaFoldDB" id="A0A317G0I8"/>
<evidence type="ECO:0000313" key="2">
    <source>
        <dbReference type="EMBL" id="PWT25910.1"/>
    </source>
</evidence>
<keyword evidence="1" id="KW-1133">Transmembrane helix</keyword>
<dbReference type="EMBL" id="NXNG01000002">
    <property type="protein sequence ID" value="PWT25910.1"/>
    <property type="molecule type" value="Genomic_DNA"/>
</dbReference>
<accession>A0A317G0I8</accession>
<protein>
    <submittedName>
        <fullName evidence="2">Uncharacterized protein</fullName>
    </submittedName>
</protein>
<evidence type="ECO:0000256" key="1">
    <source>
        <dbReference type="SAM" id="Phobius"/>
    </source>
</evidence>
<proteinExistence type="predicted"/>
<name>A0A317G0I8_BUTFI</name>
<feature type="transmembrane region" description="Helical" evidence="1">
    <location>
        <begin position="20"/>
        <end position="39"/>
    </location>
</feature>
<reference evidence="2 3" key="1">
    <citation type="submission" date="2017-09" db="EMBL/GenBank/DDBJ databases">
        <title>High-quality draft genome sequence of Butyrivibrio fibrisolvens INBov1, isolated from cow rumen.</title>
        <authorList>
            <person name="Rodriguez Hernaez J."/>
            <person name="Rivarola M."/>
            <person name="Paniego N."/>
            <person name="Cravero S."/>
            <person name="Ceron Cucchi M."/>
            <person name="Martinez M.C."/>
        </authorList>
    </citation>
    <scope>NUCLEOTIDE SEQUENCE [LARGE SCALE GENOMIC DNA]</scope>
    <source>
        <strain evidence="2 3">INBov1</strain>
        <plasmid evidence="3">pinbov266</plasmid>
    </source>
</reference>
<comment type="caution">
    <text evidence="2">The sequence shown here is derived from an EMBL/GenBank/DDBJ whole genome shotgun (WGS) entry which is preliminary data.</text>
</comment>
<keyword evidence="3" id="KW-1185">Reference proteome</keyword>
<evidence type="ECO:0000313" key="3">
    <source>
        <dbReference type="Proteomes" id="UP000245488"/>
    </source>
</evidence>
<keyword evidence="2" id="KW-0614">Plasmid</keyword>
<keyword evidence="1" id="KW-0812">Transmembrane</keyword>
<gene>
    <name evidence="2" type="ORF">CPT75_00575</name>
</gene>
<keyword evidence="1" id="KW-0472">Membrane</keyword>